<reference evidence="2" key="1">
    <citation type="submission" date="2020-05" db="EMBL/GenBank/DDBJ databases">
        <authorList>
            <person name="Chiriac C."/>
            <person name="Salcher M."/>
            <person name="Ghai R."/>
            <person name="Kavagutti S V."/>
        </authorList>
    </citation>
    <scope>NUCLEOTIDE SEQUENCE</scope>
</reference>
<accession>A0A6J5SN19</accession>
<organism evidence="2">
    <name type="scientific">uncultured Caudovirales phage</name>
    <dbReference type="NCBI Taxonomy" id="2100421"/>
    <lineage>
        <taxon>Viruses</taxon>
        <taxon>Duplodnaviria</taxon>
        <taxon>Heunggongvirae</taxon>
        <taxon>Uroviricota</taxon>
        <taxon>Caudoviricetes</taxon>
        <taxon>Peduoviridae</taxon>
        <taxon>Maltschvirus</taxon>
        <taxon>Maltschvirus maltsch</taxon>
    </lineage>
</organism>
<evidence type="ECO:0000256" key="1">
    <source>
        <dbReference type="SAM" id="Coils"/>
    </source>
</evidence>
<sequence length="61" mass="7304">MMHLFRKEKFNSTLYDLELKIEAQQKQIDELRELVLQLSKDINSLTIELNYLSNEKYGKSI</sequence>
<dbReference type="EMBL" id="LR797423">
    <property type="protein sequence ID" value="CAB4215715.1"/>
    <property type="molecule type" value="Genomic_DNA"/>
</dbReference>
<evidence type="ECO:0000313" key="2">
    <source>
        <dbReference type="EMBL" id="CAB4215715.1"/>
    </source>
</evidence>
<feature type="coiled-coil region" evidence="1">
    <location>
        <begin position="14"/>
        <end position="48"/>
    </location>
</feature>
<protein>
    <submittedName>
        <fullName evidence="2">Uncharacterized protein</fullName>
    </submittedName>
</protein>
<keyword evidence="1" id="KW-0175">Coiled coil</keyword>
<name>A0A6J5SN19_9CAUD</name>
<gene>
    <name evidence="2" type="ORF">UFOVP1475_47</name>
</gene>
<proteinExistence type="predicted"/>